<evidence type="ECO:0008006" key="3">
    <source>
        <dbReference type="Google" id="ProtNLM"/>
    </source>
</evidence>
<evidence type="ECO:0000313" key="1">
    <source>
        <dbReference type="EMBL" id="KAL3845179.1"/>
    </source>
</evidence>
<reference evidence="1 2" key="1">
    <citation type="submission" date="2024-12" db="EMBL/GenBank/DDBJ databases">
        <title>The unique morphological basis and parallel evolutionary history of personate flowers in Penstemon.</title>
        <authorList>
            <person name="Depatie T.H."/>
            <person name="Wessinger C.A."/>
        </authorList>
    </citation>
    <scope>NUCLEOTIDE SEQUENCE [LARGE SCALE GENOMIC DNA]</scope>
    <source>
        <strain evidence="1">WTNN_2</strain>
        <tissue evidence="1">Leaf</tissue>
    </source>
</reference>
<protein>
    <recommendedName>
        <fullName evidence="3">Succinate dehydrogenase subunit 5, mitochondrial</fullName>
    </recommendedName>
</protein>
<evidence type="ECO:0000313" key="2">
    <source>
        <dbReference type="Proteomes" id="UP001634393"/>
    </source>
</evidence>
<dbReference type="PANTHER" id="PTHR36139:SF1">
    <property type="entry name" value="SUCCINATE DEHYDROGENASE SUBUNIT 5, MITOCHONDRIAL"/>
    <property type="match status" value="1"/>
</dbReference>
<accession>A0ABD3U6U2</accession>
<dbReference type="AlphaFoldDB" id="A0ABD3U6U2"/>
<dbReference type="EMBL" id="JBJXBP010000002">
    <property type="protein sequence ID" value="KAL3845179.1"/>
    <property type="molecule type" value="Genomic_DNA"/>
</dbReference>
<proteinExistence type="predicted"/>
<name>A0ABD3U6U2_9LAMI</name>
<sequence>MDKLMGMRSLCRSIYRRSQAFPFSTSAAGAAVNHQIRHLHYSSSSIPASSPNQNCLHAFTMRLGSTRYFSEDVSHMPDIKDPEIERAFKDLMAESWDKLPAPVVHDVLEALSKNTEDKDAQEVLKNVFRAAEAVEEFSGILISLKMDMDDAVGLSGENVKPLPEEYGKALKTIFDRYSAYLASFSPEESYLKKKVESELGTRMIYLKMRCSGLGAEWGKVTHFAKFLS</sequence>
<dbReference type="Proteomes" id="UP001634393">
    <property type="component" value="Unassembled WGS sequence"/>
</dbReference>
<gene>
    <name evidence="1" type="ORF">ACJIZ3_002582</name>
</gene>
<organism evidence="1 2">
    <name type="scientific">Penstemon smallii</name>
    <dbReference type="NCBI Taxonomy" id="265156"/>
    <lineage>
        <taxon>Eukaryota</taxon>
        <taxon>Viridiplantae</taxon>
        <taxon>Streptophyta</taxon>
        <taxon>Embryophyta</taxon>
        <taxon>Tracheophyta</taxon>
        <taxon>Spermatophyta</taxon>
        <taxon>Magnoliopsida</taxon>
        <taxon>eudicotyledons</taxon>
        <taxon>Gunneridae</taxon>
        <taxon>Pentapetalae</taxon>
        <taxon>asterids</taxon>
        <taxon>lamiids</taxon>
        <taxon>Lamiales</taxon>
        <taxon>Plantaginaceae</taxon>
        <taxon>Cheloneae</taxon>
        <taxon>Penstemon</taxon>
    </lineage>
</organism>
<dbReference type="Pfam" id="PF14290">
    <property type="entry name" value="SDH5_plant"/>
    <property type="match status" value="1"/>
</dbReference>
<dbReference type="InterPro" id="IPR025397">
    <property type="entry name" value="SDH5"/>
</dbReference>
<comment type="caution">
    <text evidence="1">The sequence shown here is derived from an EMBL/GenBank/DDBJ whole genome shotgun (WGS) entry which is preliminary data.</text>
</comment>
<dbReference type="PANTHER" id="PTHR36139">
    <property type="entry name" value="SUCCINATE DEHYDROGENASE SUBUNIT 5, MITOCHONDRIAL"/>
    <property type="match status" value="1"/>
</dbReference>
<keyword evidence="2" id="KW-1185">Reference proteome</keyword>